<accession>A0ACB7SNG8</accession>
<evidence type="ECO:0000313" key="2">
    <source>
        <dbReference type="Proteomes" id="UP000821845"/>
    </source>
</evidence>
<gene>
    <name evidence="1" type="ORF">HPB50_021496</name>
</gene>
<keyword evidence="2" id="KW-1185">Reference proteome</keyword>
<protein>
    <submittedName>
        <fullName evidence="1">Uncharacterized protein</fullName>
    </submittedName>
</protein>
<dbReference type="Proteomes" id="UP000821845">
    <property type="component" value="Chromosome 4"/>
</dbReference>
<name>A0ACB7SNG8_HYAAI</name>
<dbReference type="EMBL" id="CM023484">
    <property type="protein sequence ID" value="KAH6934194.1"/>
    <property type="molecule type" value="Genomic_DNA"/>
</dbReference>
<evidence type="ECO:0000313" key="1">
    <source>
        <dbReference type="EMBL" id="KAH6934194.1"/>
    </source>
</evidence>
<sequence length="145" mass="15330">MDYTMAVFPATIVDYALDKGSSRNDADLSVTYCSPAELVGRVVLPLIGDCKVVSRTTLVSGSFFLLAVTMLALPATPSFLTYIIVCACGTMLLACLLAMKPVVTFETQEVATMDFINFKLGCTALLPVCSGFSPFSTEEGSGKSG</sequence>
<proteinExistence type="predicted"/>
<organism evidence="1 2">
    <name type="scientific">Hyalomma asiaticum</name>
    <name type="common">Tick</name>
    <dbReference type="NCBI Taxonomy" id="266040"/>
    <lineage>
        <taxon>Eukaryota</taxon>
        <taxon>Metazoa</taxon>
        <taxon>Ecdysozoa</taxon>
        <taxon>Arthropoda</taxon>
        <taxon>Chelicerata</taxon>
        <taxon>Arachnida</taxon>
        <taxon>Acari</taxon>
        <taxon>Parasitiformes</taxon>
        <taxon>Ixodida</taxon>
        <taxon>Ixodoidea</taxon>
        <taxon>Ixodidae</taxon>
        <taxon>Hyalomminae</taxon>
        <taxon>Hyalomma</taxon>
    </lineage>
</organism>
<reference evidence="1" key="1">
    <citation type="submission" date="2020-05" db="EMBL/GenBank/DDBJ databases">
        <title>Large-scale comparative analyses of tick genomes elucidate their genetic diversity and vector capacities.</title>
        <authorList>
            <person name="Jia N."/>
            <person name="Wang J."/>
            <person name="Shi W."/>
            <person name="Du L."/>
            <person name="Sun Y."/>
            <person name="Zhan W."/>
            <person name="Jiang J."/>
            <person name="Wang Q."/>
            <person name="Zhang B."/>
            <person name="Ji P."/>
            <person name="Sakyi L.B."/>
            <person name="Cui X."/>
            <person name="Yuan T."/>
            <person name="Jiang B."/>
            <person name="Yang W."/>
            <person name="Lam T.T.-Y."/>
            <person name="Chang Q."/>
            <person name="Ding S."/>
            <person name="Wang X."/>
            <person name="Zhu J."/>
            <person name="Ruan X."/>
            <person name="Zhao L."/>
            <person name="Wei J."/>
            <person name="Que T."/>
            <person name="Du C."/>
            <person name="Cheng J."/>
            <person name="Dai P."/>
            <person name="Han X."/>
            <person name="Huang E."/>
            <person name="Gao Y."/>
            <person name="Liu J."/>
            <person name="Shao H."/>
            <person name="Ye R."/>
            <person name="Li L."/>
            <person name="Wei W."/>
            <person name="Wang X."/>
            <person name="Wang C."/>
            <person name="Yang T."/>
            <person name="Huo Q."/>
            <person name="Li W."/>
            <person name="Guo W."/>
            <person name="Chen H."/>
            <person name="Zhou L."/>
            <person name="Ni X."/>
            <person name="Tian J."/>
            <person name="Zhou Y."/>
            <person name="Sheng Y."/>
            <person name="Liu T."/>
            <person name="Pan Y."/>
            <person name="Xia L."/>
            <person name="Li J."/>
            <person name="Zhao F."/>
            <person name="Cao W."/>
        </authorList>
    </citation>
    <scope>NUCLEOTIDE SEQUENCE</scope>
    <source>
        <strain evidence="1">Hyas-2018</strain>
    </source>
</reference>
<comment type="caution">
    <text evidence="1">The sequence shown here is derived from an EMBL/GenBank/DDBJ whole genome shotgun (WGS) entry which is preliminary data.</text>
</comment>